<evidence type="ECO:0000313" key="2">
    <source>
        <dbReference type="Proteomes" id="UP000821865"/>
    </source>
</evidence>
<organism evidence="1 2">
    <name type="scientific">Dermacentor silvarum</name>
    <name type="common">Tick</name>
    <dbReference type="NCBI Taxonomy" id="543639"/>
    <lineage>
        <taxon>Eukaryota</taxon>
        <taxon>Metazoa</taxon>
        <taxon>Ecdysozoa</taxon>
        <taxon>Arthropoda</taxon>
        <taxon>Chelicerata</taxon>
        <taxon>Arachnida</taxon>
        <taxon>Acari</taxon>
        <taxon>Parasitiformes</taxon>
        <taxon>Ixodida</taxon>
        <taxon>Ixodoidea</taxon>
        <taxon>Ixodidae</taxon>
        <taxon>Rhipicephalinae</taxon>
        <taxon>Dermacentor</taxon>
    </lineage>
</organism>
<sequence>MSGNLGLKDTWSFLRFLLDPGHTKAAQRKNVTRILHQLPLKDDALLQAIKDQYLTTSTPILLPSYTGAPNPALGYIFQQVQDDKCAAQKQPVLHAKQGD</sequence>
<proteinExistence type="predicted"/>
<dbReference type="Proteomes" id="UP000821865">
    <property type="component" value="Chromosome 5"/>
</dbReference>
<reference evidence="1" key="1">
    <citation type="submission" date="2020-05" db="EMBL/GenBank/DDBJ databases">
        <title>Large-scale comparative analyses of tick genomes elucidate their genetic diversity and vector capacities.</title>
        <authorList>
            <person name="Jia N."/>
            <person name="Wang J."/>
            <person name="Shi W."/>
            <person name="Du L."/>
            <person name="Sun Y."/>
            <person name="Zhan W."/>
            <person name="Jiang J."/>
            <person name="Wang Q."/>
            <person name="Zhang B."/>
            <person name="Ji P."/>
            <person name="Sakyi L.B."/>
            <person name="Cui X."/>
            <person name="Yuan T."/>
            <person name="Jiang B."/>
            <person name="Yang W."/>
            <person name="Lam T.T.-Y."/>
            <person name="Chang Q."/>
            <person name="Ding S."/>
            <person name="Wang X."/>
            <person name="Zhu J."/>
            <person name="Ruan X."/>
            <person name="Zhao L."/>
            <person name="Wei J."/>
            <person name="Que T."/>
            <person name="Du C."/>
            <person name="Cheng J."/>
            <person name="Dai P."/>
            <person name="Han X."/>
            <person name="Huang E."/>
            <person name="Gao Y."/>
            <person name="Liu J."/>
            <person name="Shao H."/>
            <person name="Ye R."/>
            <person name="Li L."/>
            <person name="Wei W."/>
            <person name="Wang X."/>
            <person name="Wang C."/>
            <person name="Yang T."/>
            <person name="Huo Q."/>
            <person name="Li W."/>
            <person name="Guo W."/>
            <person name="Chen H."/>
            <person name="Zhou L."/>
            <person name="Ni X."/>
            <person name="Tian J."/>
            <person name="Zhou Y."/>
            <person name="Sheng Y."/>
            <person name="Liu T."/>
            <person name="Pan Y."/>
            <person name="Xia L."/>
            <person name="Li J."/>
            <person name="Zhao F."/>
            <person name="Cao W."/>
        </authorList>
    </citation>
    <scope>NUCLEOTIDE SEQUENCE</scope>
    <source>
        <strain evidence="1">Dsil-2018</strain>
    </source>
</reference>
<accession>A0ACB8CR99</accession>
<name>A0ACB8CR99_DERSI</name>
<keyword evidence="2" id="KW-1185">Reference proteome</keyword>
<gene>
    <name evidence="1" type="ORF">HPB49_012169</name>
</gene>
<protein>
    <submittedName>
        <fullName evidence="1">Uncharacterized protein</fullName>
    </submittedName>
</protein>
<dbReference type="EMBL" id="CM023474">
    <property type="protein sequence ID" value="KAH7949555.1"/>
    <property type="molecule type" value="Genomic_DNA"/>
</dbReference>
<evidence type="ECO:0000313" key="1">
    <source>
        <dbReference type="EMBL" id="KAH7949555.1"/>
    </source>
</evidence>
<comment type="caution">
    <text evidence="1">The sequence shown here is derived from an EMBL/GenBank/DDBJ whole genome shotgun (WGS) entry which is preliminary data.</text>
</comment>